<proteinExistence type="predicted"/>
<dbReference type="CDD" id="cd01399">
    <property type="entry name" value="GlcN6P_deaminase"/>
    <property type="match status" value="1"/>
</dbReference>
<dbReference type="InterPro" id="IPR004547">
    <property type="entry name" value="Glucosamine6P_isomerase"/>
</dbReference>
<dbReference type="EMBL" id="CAEZVY010000094">
    <property type="protein sequence ID" value="CAB4646013.1"/>
    <property type="molecule type" value="Genomic_DNA"/>
</dbReference>
<evidence type="ECO:0000256" key="1">
    <source>
        <dbReference type="ARBA" id="ARBA00022801"/>
    </source>
</evidence>
<dbReference type="GO" id="GO:0006046">
    <property type="term" value="P:N-acetylglucosamine catabolic process"/>
    <property type="evidence" value="ECO:0007669"/>
    <property type="project" value="TreeGrafter"/>
</dbReference>
<organism evidence="3">
    <name type="scientific">freshwater metagenome</name>
    <dbReference type="NCBI Taxonomy" id="449393"/>
    <lineage>
        <taxon>unclassified sequences</taxon>
        <taxon>metagenomes</taxon>
        <taxon>ecological metagenomes</taxon>
    </lineage>
</organism>
<dbReference type="PROSITE" id="PS01161">
    <property type="entry name" value="GLC_GALNAC_ISOMERASE"/>
    <property type="match status" value="1"/>
</dbReference>
<dbReference type="Pfam" id="PF01182">
    <property type="entry name" value="Glucosamine_iso"/>
    <property type="match status" value="1"/>
</dbReference>
<reference evidence="3" key="1">
    <citation type="submission" date="2020-05" db="EMBL/GenBank/DDBJ databases">
        <authorList>
            <person name="Chiriac C."/>
            <person name="Salcher M."/>
            <person name="Ghai R."/>
            <person name="Kavagutti S V."/>
        </authorList>
    </citation>
    <scope>NUCLEOTIDE SEQUENCE</scope>
</reference>
<dbReference type="GO" id="GO:0004342">
    <property type="term" value="F:glucosamine-6-phosphate deaminase activity"/>
    <property type="evidence" value="ECO:0007669"/>
    <property type="project" value="InterPro"/>
</dbReference>
<dbReference type="PANTHER" id="PTHR11280">
    <property type="entry name" value="GLUCOSAMINE-6-PHOSPHATE ISOMERASE"/>
    <property type="match status" value="1"/>
</dbReference>
<evidence type="ECO:0000313" key="3">
    <source>
        <dbReference type="EMBL" id="CAB4646013.1"/>
    </source>
</evidence>
<protein>
    <submittedName>
        <fullName evidence="3">Unannotated protein</fullName>
    </submittedName>
</protein>
<dbReference type="AlphaFoldDB" id="A0A6J6KC40"/>
<dbReference type="GO" id="GO:0006043">
    <property type="term" value="P:glucosamine catabolic process"/>
    <property type="evidence" value="ECO:0007669"/>
    <property type="project" value="TreeGrafter"/>
</dbReference>
<accession>A0A6J6KC40</accession>
<dbReference type="GO" id="GO:0005975">
    <property type="term" value="P:carbohydrate metabolic process"/>
    <property type="evidence" value="ECO:0007669"/>
    <property type="project" value="InterPro"/>
</dbReference>
<dbReference type="GO" id="GO:0005737">
    <property type="term" value="C:cytoplasm"/>
    <property type="evidence" value="ECO:0007669"/>
    <property type="project" value="TreeGrafter"/>
</dbReference>
<evidence type="ECO:0000259" key="2">
    <source>
        <dbReference type="Pfam" id="PF01182"/>
    </source>
</evidence>
<dbReference type="InterPro" id="IPR006148">
    <property type="entry name" value="Glc/Gal-6P_isomerase"/>
</dbReference>
<dbReference type="Gene3D" id="3.40.50.1360">
    <property type="match status" value="1"/>
</dbReference>
<dbReference type="SUPFAM" id="SSF100950">
    <property type="entry name" value="NagB/RpiA/CoA transferase-like"/>
    <property type="match status" value="1"/>
</dbReference>
<keyword evidence="1" id="KW-0378">Hydrolase</keyword>
<gene>
    <name evidence="3" type="ORF">UFOPK2158_00930</name>
</gene>
<dbReference type="GO" id="GO:0019262">
    <property type="term" value="P:N-acetylneuraminate catabolic process"/>
    <property type="evidence" value="ECO:0007669"/>
    <property type="project" value="TreeGrafter"/>
</dbReference>
<dbReference type="PANTHER" id="PTHR11280:SF5">
    <property type="entry name" value="GLUCOSAMINE-6-PHOSPHATE ISOMERASE"/>
    <property type="match status" value="1"/>
</dbReference>
<name>A0A6J6KC40_9ZZZZ</name>
<dbReference type="InterPro" id="IPR037171">
    <property type="entry name" value="NagB/RpiA_transferase-like"/>
</dbReference>
<dbReference type="GO" id="GO:0042802">
    <property type="term" value="F:identical protein binding"/>
    <property type="evidence" value="ECO:0007669"/>
    <property type="project" value="TreeGrafter"/>
</dbReference>
<feature type="domain" description="Glucosamine/galactosamine-6-phosphate isomerase" evidence="2">
    <location>
        <begin position="30"/>
        <end position="222"/>
    </location>
</feature>
<dbReference type="InterPro" id="IPR018321">
    <property type="entry name" value="Glucosamine6P_isomerase_CS"/>
</dbReference>
<sequence length="238" mass="25615">MDLHIDNTPLEASLRAASHVTSVLHGVANPVMMLPTGNTPRGLYQELVSDSSEHIAWPQATVFALDEYIGIAPEDPRSFRFQLWKELCSPLGLSPSQLFSPEGMAEDPVLEATRYEEQLRDHHPVSLCVLGVGSNGHVAFNEPGSHPDSLTHVATLSESTRVDNAALFKGSVVPTKALTVGISTVMASEHLLLLAFGAKKTLAVENLMKAEPDASFPVTFLAQHPHLTVILDKAAAGR</sequence>